<evidence type="ECO:0000313" key="3">
    <source>
        <dbReference type="EMBL" id="MFB9199609.1"/>
    </source>
</evidence>
<dbReference type="PANTHER" id="PTHR35526">
    <property type="entry name" value="ANTI-SIGMA-F FACTOR RSBW-RELATED"/>
    <property type="match status" value="1"/>
</dbReference>
<dbReference type="EMBL" id="JBHMEI010000001">
    <property type="protein sequence ID" value="MFB9199609.1"/>
    <property type="molecule type" value="Genomic_DNA"/>
</dbReference>
<protein>
    <submittedName>
        <fullName evidence="3">ATP-binding protein</fullName>
    </submittedName>
</protein>
<dbReference type="GO" id="GO:0005524">
    <property type="term" value="F:ATP binding"/>
    <property type="evidence" value="ECO:0007669"/>
    <property type="project" value="UniProtKB-KW"/>
</dbReference>
<dbReference type="InterPro" id="IPR003594">
    <property type="entry name" value="HATPase_dom"/>
</dbReference>
<reference evidence="3 4" key="1">
    <citation type="submission" date="2024-09" db="EMBL/GenBank/DDBJ databases">
        <authorList>
            <person name="Sun Q."/>
            <person name="Mori K."/>
        </authorList>
    </citation>
    <scope>NUCLEOTIDE SEQUENCE [LARGE SCALE GENOMIC DNA]</scope>
    <source>
        <strain evidence="3 4">CCM 3426</strain>
    </source>
</reference>
<name>A0ABV5I4Z5_9ACTN</name>
<evidence type="ECO:0000313" key="4">
    <source>
        <dbReference type="Proteomes" id="UP001589647"/>
    </source>
</evidence>
<dbReference type="Pfam" id="PF13581">
    <property type="entry name" value="HATPase_c_2"/>
    <property type="match status" value="1"/>
</dbReference>
<dbReference type="Gene3D" id="3.30.565.10">
    <property type="entry name" value="Histidine kinase-like ATPase, C-terminal domain"/>
    <property type="match status" value="1"/>
</dbReference>
<feature type="domain" description="Histidine kinase/HSP90-like ATPase" evidence="2">
    <location>
        <begin position="14"/>
        <end position="124"/>
    </location>
</feature>
<evidence type="ECO:0000259" key="2">
    <source>
        <dbReference type="Pfam" id="PF13581"/>
    </source>
</evidence>
<sequence>MTLQFELQCPISTDLALIRDLVRVHGRHCGLSDDRLEDLVVVVNEAVTNVLDHGGRTGMVTSRDTRDGVVVEVLDVAGRLTRAHLAAARLDPTASHGYGLWVIQHLCDEIVLEQTALGSLLTMCLRRRRQAEEDPARSA</sequence>
<keyword evidence="3" id="KW-0067">ATP-binding</keyword>
<dbReference type="PANTHER" id="PTHR35526:SF3">
    <property type="entry name" value="ANTI-SIGMA-F FACTOR RSBW"/>
    <property type="match status" value="1"/>
</dbReference>
<keyword evidence="3" id="KW-0547">Nucleotide-binding</keyword>
<evidence type="ECO:0000256" key="1">
    <source>
        <dbReference type="ARBA" id="ARBA00022527"/>
    </source>
</evidence>
<keyword evidence="1" id="KW-0808">Transferase</keyword>
<dbReference type="Proteomes" id="UP001589647">
    <property type="component" value="Unassembled WGS sequence"/>
</dbReference>
<dbReference type="CDD" id="cd16936">
    <property type="entry name" value="HATPase_RsbW-like"/>
    <property type="match status" value="1"/>
</dbReference>
<dbReference type="InterPro" id="IPR036890">
    <property type="entry name" value="HATPase_C_sf"/>
</dbReference>
<keyword evidence="1" id="KW-0418">Kinase</keyword>
<keyword evidence="4" id="KW-1185">Reference proteome</keyword>
<comment type="caution">
    <text evidence="3">The sequence shown here is derived from an EMBL/GenBank/DDBJ whole genome shotgun (WGS) entry which is preliminary data.</text>
</comment>
<dbReference type="RefSeq" id="WP_189645328.1">
    <property type="nucleotide sequence ID" value="NZ_BMRC01000001.1"/>
</dbReference>
<dbReference type="SUPFAM" id="SSF55874">
    <property type="entry name" value="ATPase domain of HSP90 chaperone/DNA topoisomerase II/histidine kinase"/>
    <property type="match status" value="1"/>
</dbReference>
<gene>
    <name evidence="3" type="ORF">ACFFV7_00280</name>
</gene>
<proteinExistence type="predicted"/>
<dbReference type="InterPro" id="IPR050267">
    <property type="entry name" value="Anti-sigma-factor_SerPK"/>
</dbReference>
<organism evidence="3 4">
    <name type="scientific">Nonomuraea spiralis</name>
    <dbReference type="NCBI Taxonomy" id="46182"/>
    <lineage>
        <taxon>Bacteria</taxon>
        <taxon>Bacillati</taxon>
        <taxon>Actinomycetota</taxon>
        <taxon>Actinomycetes</taxon>
        <taxon>Streptosporangiales</taxon>
        <taxon>Streptosporangiaceae</taxon>
        <taxon>Nonomuraea</taxon>
    </lineage>
</organism>
<accession>A0ABV5I4Z5</accession>
<keyword evidence="1" id="KW-0723">Serine/threonine-protein kinase</keyword>